<name>A0A4V4H9P4_MUSBA</name>
<evidence type="ECO:0000313" key="3">
    <source>
        <dbReference type="Proteomes" id="UP000317650"/>
    </source>
</evidence>
<feature type="region of interest" description="Disordered" evidence="1">
    <location>
        <begin position="18"/>
        <end position="48"/>
    </location>
</feature>
<reference evidence="2 3" key="1">
    <citation type="journal article" date="2019" name="Nat. Plants">
        <title>Genome sequencing of Musa balbisiana reveals subgenome evolution and function divergence in polyploid bananas.</title>
        <authorList>
            <person name="Yao X."/>
        </authorList>
    </citation>
    <scope>NUCLEOTIDE SEQUENCE [LARGE SCALE GENOMIC DNA]</scope>
    <source>
        <strain evidence="3">cv. DH-PKW</strain>
        <tissue evidence="2">Leaves</tissue>
    </source>
</reference>
<dbReference type="Proteomes" id="UP000317650">
    <property type="component" value="Chromosome 4"/>
</dbReference>
<proteinExistence type="predicted"/>
<sequence>MEQNSRLGHGGYISRMFASAGVSKRGPGGHRGRRDKSPWTLKGEKRKKREGLKEGRFRYYKKEDDEKELWEYLDGERREERLARKRKGA</sequence>
<keyword evidence="3" id="KW-1185">Reference proteome</keyword>
<gene>
    <name evidence="2" type="ORF">C4D60_Mb04t11560</name>
</gene>
<evidence type="ECO:0000256" key="1">
    <source>
        <dbReference type="SAM" id="MobiDB-lite"/>
    </source>
</evidence>
<dbReference type="AlphaFoldDB" id="A0A4V4H9P4"/>
<evidence type="ECO:0000313" key="2">
    <source>
        <dbReference type="EMBL" id="THU72385.1"/>
    </source>
</evidence>
<comment type="caution">
    <text evidence="2">The sequence shown here is derived from an EMBL/GenBank/DDBJ whole genome shotgun (WGS) entry which is preliminary data.</text>
</comment>
<dbReference type="EMBL" id="PYDT01000001">
    <property type="protein sequence ID" value="THU72385.1"/>
    <property type="molecule type" value="Genomic_DNA"/>
</dbReference>
<organism evidence="2 3">
    <name type="scientific">Musa balbisiana</name>
    <name type="common">Banana</name>
    <dbReference type="NCBI Taxonomy" id="52838"/>
    <lineage>
        <taxon>Eukaryota</taxon>
        <taxon>Viridiplantae</taxon>
        <taxon>Streptophyta</taxon>
        <taxon>Embryophyta</taxon>
        <taxon>Tracheophyta</taxon>
        <taxon>Spermatophyta</taxon>
        <taxon>Magnoliopsida</taxon>
        <taxon>Liliopsida</taxon>
        <taxon>Zingiberales</taxon>
        <taxon>Musaceae</taxon>
        <taxon>Musa</taxon>
    </lineage>
</organism>
<protein>
    <submittedName>
        <fullName evidence="2">Uncharacterized protein</fullName>
    </submittedName>
</protein>
<accession>A0A4V4H9P4</accession>